<dbReference type="InterPro" id="IPR050366">
    <property type="entry name" value="BP-dependent_transpt_permease"/>
</dbReference>
<reference evidence="9 10" key="1">
    <citation type="submission" date="2020-04" db="EMBL/GenBank/DDBJ databases">
        <authorList>
            <person name="Yoon J."/>
        </authorList>
    </citation>
    <scope>NUCLEOTIDE SEQUENCE [LARGE SCALE GENOMIC DNA]</scope>
    <source>
        <strain evidence="9 10">KMU-166</strain>
    </source>
</reference>
<dbReference type="SUPFAM" id="SSF161098">
    <property type="entry name" value="MetI-like"/>
    <property type="match status" value="1"/>
</dbReference>
<feature type="transmembrane region" description="Helical" evidence="7">
    <location>
        <begin position="349"/>
        <end position="374"/>
    </location>
</feature>
<keyword evidence="10" id="KW-1185">Reference proteome</keyword>
<evidence type="ECO:0000256" key="1">
    <source>
        <dbReference type="ARBA" id="ARBA00004651"/>
    </source>
</evidence>
<dbReference type="RefSeq" id="WP_168449687.1">
    <property type="nucleotide sequence ID" value="NZ_JAAWWK010000002.1"/>
</dbReference>
<keyword evidence="4 7" id="KW-0812">Transmembrane</keyword>
<comment type="subcellular location">
    <subcellularLocation>
        <location evidence="1 7">Cell membrane</location>
        <topology evidence="1 7">Multi-pass membrane protein</topology>
    </subcellularLocation>
</comment>
<feature type="transmembrane region" description="Helical" evidence="7">
    <location>
        <begin position="258"/>
        <end position="278"/>
    </location>
</feature>
<evidence type="ECO:0000256" key="4">
    <source>
        <dbReference type="ARBA" id="ARBA00022692"/>
    </source>
</evidence>
<dbReference type="InterPro" id="IPR035906">
    <property type="entry name" value="MetI-like_sf"/>
</dbReference>
<evidence type="ECO:0000256" key="7">
    <source>
        <dbReference type="RuleBase" id="RU363032"/>
    </source>
</evidence>
<protein>
    <submittedName>
        <fullName evidence="9">ABC transporter permease</fullName>
    </submittedName>
</protein>
<dbReference type="Pfam" id="PF00528">
    <property type="entry name" value="BPD_transp_1"/>
    <property type="match status" value="1"/>
</dbReference>
<dbReference type="CDD" id="cd06261">
    <property type="entry name" value="TM_PBP2"/>
    <property type="match status" value="1"/>
</dbReference>
<feature type="domain" description="ABC transmembrane type-1" evidence="8">
    <location>
        <begin position="223"/>
        <end position="417"/>
    </location>
</feature>
<dbReference type="InterPro" id="IPR000515">
    <property type="entry name" value="MetI-like"/>
</dbReference>
<feature type="transmembrane region" description="Helical" evidence="7">
    <location>
        <begin position="399"/>
        <end position="417"/>
    </location>
</feature>
<dbReference type="PANTHER" id="PTHR43386:SF1">
    <property type="entry name" value="D,D-DIPEPTIDE TRANSPORT SYSTEM PERMEASE PROTEIN DDPC-RELATED"/>
    <property type="match status" value="1"/>
</dbReference>
<dbReference type="PANTHER" id="PTHR43386">
    <property type="entry name" value="OLIGOPEPTIDE TRANSPORT SYSTEM PERMEASE PROTEIN APPC"/>
    <property type="match status" value="1"/>
</dbReference>
<dbReference type="Proteomes" id="UP000765845">
    <property type="component" value="Unassembled WGS sequence"/>
</dbReference>
<feature type="transmembrane region" description="Helical" evidence="7">
    <location>
        <begin position="34"/>
        <end position="55"/>
    </location>
</feature>
<feature type="transmembrane region" description="Helical" evidence="7">
    <location>
        <begin position="227"/>
        <end position="252"/>
    </location>
</feature>
<comment type="caution">
    <text evidence="9">The sequence shown here is derived from an EMBL/GenBank/DDBJ whole genome shotgun (WGS) entry which is preliminary data.</text>
</comment>
<dbReference type="EMBL" id="JAAWWK010000002">
    <property type="protein sequence ID" value="NKI17166.1"/>
    <property type="molecule type" value="Genomic_DNA"/>
</dbReference>
<sequence>MTIPVFRFAPWQPAEQQLDHIAPAPLPSPFTPSVVLASVAVLLLLCFVSVGPLLWPQSHSTQWLSQVSLGPTTARAAKVVRDEGLWRPHGDVRSLRVADANTERVRLHWPALPEVKRYQLYRGSGLDAGLGLPLAISSTPYYEDRLQLRRALYRYSIADADTGLLLFSVEVRPQQAISEFEARLQGLIVGHKTTLPSTIMLPAHPLGTDALGRDILARLMAGGATSLFVGVVAPLLFISLGCILGAIAGYAGGVVDQAIMRLADFVVALPFLLFMILFRVAFGIGPGENGIAPLILAMLVLSWPSSARLVRGQVLALKGQPYVESALLSGLSTAAILARHILPNVLPIILVAFSFAIPQAIFTEAFLSFIGMGVSPPSTSWGAMCNDGIKTLLSHPRHMLLPALFISISVLAFNILGDALRDISDRRSGGVGR</sequence>
<keyword evidence="2 7" id="KW-0813">Transport</keyword>
<evidence type="ECO:0000256" key="5">
    <source>
        <dbReference type="ARBA" id="ARBA00022989"/>
    </source>
</evidence>
<keyword evidence="6 7" id="KW-0472">Membrane</keyword>
<evidence type="ECO:0000313" key="9">
    <source>
        <dbReference type="EMBL" id="NKI17166.1"/>
    </source>
</evidence>
<evidence type="ECO:0000256" key="2">
    <source>
        <dbReference type="ARBA" id="ARBA00022448"/>
    </source>
</evidence>
<evidence type="ECO:0000313" key="10">
    <source>
        <dbReference type="Proteomes" id="UP000765845"/>
    </source>
</evidence>
<comment type="similarity">
    <text evidence="7">Belongs to the binding-protein-dependent transport system permease family.</text>
</comment>
<evidence type="ECO:0000256" key="6">
    <source>
        <dbReference type="ARBA" id="ARBA00023136"/>
    </source>
</evidence>
<keyword evidence="5 7" id="KW-1133">Transmembrane helix</keyword>
<keyword evidence="3" id="KW-1003">Cell membrane</keyword>
<proteinExistence type="inferred from homology"/>
<name>A0ABX1GDE1_9GAMM</name>
<dbReference type="Gene3D" id="1.10.3720.10">
    <property type="entry name" value="MetI-like"/>
    <property type="match status" value="1"/>
</dbReference>
<dbReference type="PROSITE" id="PS50928">
    <property type="entry name" value="ABC_TM1"/>
    <property type="match status" value="1"/>
</dbReference>
<evidence type="ECO:0000256" key="3">
    <source>
        <dbReference type="ARBA" id="ARBA00022475"/>
    </source>
</evidence>
<evidence type="ECO:0000259" key="8">
    <source>
        <dbReference type="PROSITE" id="PS50928"/>
    </source>
</evidence>
<organism evidence="9 10">
    <name type="scientific">Spongiibacter thalassae</name>
    <dbReference type="NCBI Taxonomy" id="2721624"/>
    <lineage>
        <taxon>Bacteria</taxon>
        <taxon>Pseudomonadati</taxon>
        <taxon>Pseudomonadota</taxon>
        <taxon>Gammaproteobacteria</taxon>
        <taxon>Cellvibrionales</taxon>
        <taxon>Spongiibacteraceae</taxon>
        <taxon>Spongiibacter</taxon>
    </lineage>
</organism>
<accession>A0ABX1GDE1</accession>
<gene>
    <name evidence="9" type="ORF">HCU74_06985</name>
</gene>